<dbReference type="Proteomes" id="UP001165135">
    <property type="component" value="Unassembled WGS sequence"/>
</dbReference>
<reference evidence="1" key="1">
    <citation type="submission" date="2023-03" db="EMBL/GenBank/DDBJ databases">
        <title>Actinoallomurus iriomotensis NBRC 103681.</title>
        <authorList>
            <person name="Ichikawa N."/>
            <person name="Sato H."/>
            <person name="Tonouchi N."/>
        </authorList>
    </citation>
    <scope>NUCLEOTIDE SEQUENCE</scope>
    <source>
        <strain evidence="1">NBRC 103681</strain>
    </source>
</reference>
<protein>
    <submittedName>
        <fullName evidence="1">Uncharacterized protein</fullName>
    </submittedName>
</protein>
<proteinExistence type="predicted"/>
<comment type="caution">
    <text evidence="1">The sequence shown here is derived from an EMBL/GenBank/DDBJ whole genome shotgun (WGS) entry which is preliminary data.</text>
</comment>
<evidence type="ECO:0000313" key="2">
    <source>
        <dbReference type="Proteomes" id="UP001165135"/>
    </source>
</evidence>
<evidence type="ECO:0000313" key="1">
    <source>
        <dbReference type="EMBL" id="GLY82024.1"/>
    </source>
</evidence>
<dbReference type="EMBL" id="BSTJ01000027">
    <property type="protein sequence ID" value="GLY82024.1"/>
    <property type="molecule type" value="Genomic_DNA"/>
</dbReference>
<accession>A0A9W6RUE8</accession>
<organism evidence="1 2">
    <name type="scientific">Actinoallomurus iriomotensis</name>
    <dbReference type="NCBI Taxonomy" id="478107"/>
    <lineage>
        <taxon>Bacteria</taxon>
        <taxon>Bacillati</taxon>
        <taxon>Actinomycetota</taxon>
        <taxon>Actinomycetes</taxon>
        <taxon>Streptosporangiales</taxon>
        <taxon>Thermomonosporaceae</taxon>
        <taxon>Actinoallomurus</taxon>
    </lineage>
</organism>
<gene>
    <name evidence="1" type="ORF">Airi01_102910</name>
</gene>
<name>A0A9W6RUE8_9ACTN</name>
<sequence length="81" mass="8133">MAFLGCFWACGVGAATRDLGVLPQVARVAGRVACALPVAGVPLPVGAALDGGVDRVGSGALEREPAAFHIDGRDAERAYLG</sequence>
<dbReference type="AlphaFoldDB" id="A0A9W6RUE8"/>